<feature type="chain" id="PRO_5030973577" evidence="7">
    <location>
        <begin position="30"/>
        <end position="292"/>
    </location>
</feature>
<reference evidence="9" key="1">
    <citation type="submission" date="2017-03" db="EMBL/GenBank/DDBJ databases">
        <authorList>
            <consortium name="AG Boll"/>
        </authorList>
    </citation>
    <scope>NUCLEOTIDE SEQUENCE [LARGE SCALE GENOMIC DNA]</scope>
    <source>
        <strain evidence="9">Chol</strain>
    </source>
</reference>
<protein>
    <submittedName>
        <fullName evidence="9">Cytochrome c-551 (Modular protein)</fullName>
    </submittedName>
</protein>
<evidence type="ECO:0000259" key="8">
    <source>
        <dbReference type="PROSITE" id="PS51007"/>
    </source>
</evidence>
<feature type="binding site" description="covalent" evidence="6">
    <location>
        <position position="113"/>
    </location>
    <ligand>
        <name>heme c</name>
        <dbReference type="ChEBI" id="CHEBI:61717"/>
    </ligand>
</feature>
<dbReference type="InterPro" id="IPR000572">
    <property type="entry name" value="OxRdtase_Mopterin-bd_dom"/>
</dbReference>
<dbReference type="SUPFAM" id="SSF56524">
    <property type="entry name" value="Oxidoreductase molybdopterin-binding domain"/>
    <property type="match status" value="1"/>
</dbReference>
<dbReference type="PRINTS" id="PR00606">
    <property type="entry name" value="CYTCHROMECID"/>
</dbReference>
<feature type="binding site" description="covalent" evidence="6">
    <location>
        <position position="54"/>
    </location>
    <ligand>
        <name>heme c</name>
        <dbReference type="ChEBI" id="CHEBI:61717"/>
    </ligand>
</feature>
<keyword evidence="7" id="KW-0732">Signal</keyword>
<dbReference type="SUPFAM" id="SSF46626">
    <property type="entry name" value="Cytochrome c"/>
    <property type="match status" value="1"/>
</dbReference>
<dbReference type="Gene3D" id="3.90.420.10">
    <property type="entry name" value="Oxidoreductase, molybdopterin-binding domain"/>
    <property type="match status" value="1"/>
</dbReference>
<organism evidence="9 10">
    <name type="scientific">Sterolibacterium denitrificans</name>
    <dbReference type="NCBI Taxonomy" id="157592"/>
    <lineage>
        <taxon>Bacteria</taxon>
        <taxon>Pseudomonadati</taxon>
        <taxon>Pseudomonadota</taxon>
        <taxon>Betaproteobacteria</taxon>
        <taxon>Nitrosomonadales</taxon>
        <taxon>Sterolibacteriaceae</taxon>
        <taxon>Sterolibacterium</taxon>
    </lineage>
</organism>
<evidence type="ECO:0000256" key="6">
    <source>
        <dbReference type="PIRSR" id="PIRSR602324-1"/>
    </source>
</evidence>
<keyword evidence="3 6" id="KW-0479">Metal-binding</keyword>
<dbReference type="Gene3D" id="1.10.760.10">
    <property type="entry name" value="Cytochrome c-like domain"/>
    <property type="match status" value="1"/>
</dbReference>
<feature type="binding site" description="covalent" evidence="6">
    <location>
        <position position="58"/>
    </location>
    <ligand>
        <name>heme c</name>
        <dbReference type="ChEBI" id="CHEBI:61717"/>
    </ligand>
</feature>
<dbReference type="InterPro" id="IPR036909">
    <property type="entry name" value="Cyt_c-like_dom_sf"/>
</dbReference>
<dbReference type="RefSeq" id="WP_197706828.1">
    <property type="nucleotide sequence ID" value="NZ_LT837803.1"/>
</dbReference>
<name>A0A7Z7MUE2_9PROT</name>
<evidence type="ECO:0000256" key="1">
    <source>
        <dbReference type="ARBA" id="ARBA00022448"/>
    </source>
</evidence>
<accession>A0A7Z7MUE2</accession>
<dbReference type="GO" id="GO:0005506">
    <property type="term" value="F:iron ion binding"/>
    <property type="evidence" value="ECO:0007669"/>
    <property type="project" value="InterPro"/>
</dbReference>
<keyword evidence="5 6" id="KW-0408">Iron</keyword>
<proteinExistence type="predicted"/>
<evidence type="ECO:0000256" key="7">
    <source>
        <dbReference type="SAM" id="SignalP"/>
    </source>
</evidence>
<evidence type="ECO:0000313" key="10">
    <source>
        <dbReference type="Proteomes" id="UP000242886"/>
    </source>
</evidence>
<dbReference type="PROSITE" id="PS51007">
    <property type="entry name" value="CYTC"/>
    <property type="match status" value="1"/>
</dbReference>
<dbReference type="InterPro" id="IPR036374">
    <property type="entry name" value="OxRdtase_Mopterin-bd_sf"/>
</dbReference>
<dbReference type="Proteomes" id="UP000242886">
    <property type="component" value="Chromosome SDENCHOL"/>
</dbReference>
<dbReference type="InterPro" id="IPR002324">
    <property type="entry name" value="Cyt_c_ID"/>
</dbReference>
<keyword evidence="2 6" id="KW-0349">Heme</keyword>
<evidence type="ECO:0000256" key="4">
    <source>
        <dbReference type="ARBA" id="ARBA00022982"/>
    </source>
</evidence>
<gene>
    <name evidence="9" type="ORF">SDENCHOL_10668</name>
</gene>
<feature type="signal peptide" evidence="7">
    <location>
        <begin position="1"/>
        <end position="29"/>
    </location>
</feature>
<comment type="PTM">
    <text evidence="6">Binds 1 heme c group covalently per subunit.</text>
</comment>
<keyword evidence="4" id="KW-0249">Electron transport</keyword>
<dbReference type="EMBL" id="LT837803">
    <property type="protein sequence ID" value="SMB22695.1"/>
    <property type="molecule type" value="Genomic_DNA"/>
</dbReference>
<evidence type="ECO:0000256" key="2">
    <source>
        <dbReference type="ARBA" id="ARBA00022617"/>
    </source>
</evidence>
<feature type="domain" description="Cytochrome c" evidence="8">
    <location>
        <begin position="39"/>
        <end position="134"/>
    </location>
</feature>
<dbReference type="InterPro" id="IPR009056">
    <property type="entry name" value="Cyt_c-like_dom"/>
</dbReference>
<dbReference type="GO" id="GO:0009055">
    <property type="term" value="F:electron transfer activity"/>
    <property type="evidence" value="ECO:0007669"/>
    <property type="project" value="InterPro"/>
</dbReference>
<dbReference type="GO" id="GO:0020037">
    <property type="term" value="F:heme binding"/>
    <property type="evidence" value="ECO:0007669"/>
    <property type="project" value="InterPro"/>
</dbReference>
<keyword evidence="10" id="KW-1185">Reference proteome</keyword>
<dbReference type="AlphaFoldDB" id="A0A7Z7MUE2"/>
<evidence type="ECO:0000313" key="9">
    <source>
        <dbReference type="EMBL" id="SMB22695.1"/>
    </source>
</evidence>
<sequence length="292" mass="30679">MKTLRTTLSLSFTAAAAATLVLLGGNAVAAGHHAATAGGDEAAATAVLAQKSGCLACHRGAGKGNGPAYQDVAAKYAGNKADAEALLAKHIIEGTGPDGLGWMQAGKASLPFMPANHVSPADARKLARWVLNTTGEIPDISRLFVTEQITVTGVVKNPLTLDPDALRRFPPQQVGEVPLVCQSGADRGKLENFKGVRLIDILNKAEIVAPGHNDVKKLAIVATASDGYKAVFSWNEIFNSPLGEGVMVFFEKNGKPLGDTDGRIAMVSSKDTRTGPRHVKWLQNIEVKKIAD</sequence>
<dbReference type="Pfam" id="PF00034">
    <property type="entry name" value="Cytochrom_C"/>
    <property type="match status" value="1"/>
</dbReference>
<keyword evidence="1" id="KW-0813">Transport</keyword>
<dbReference type="Pfam" id="PF00174">
    <property type="entry name" value="Oxidored_molyb"/>
    <property type="match status" value="1"/>
</dbReference>
<evidence type="ECO:0000256" key="3">
    <source>
        <dbReference type="ARBA" id="ARBA00022723"/>
    </source>
</evidence>
<evidence type="ECO:0000256" key="5">
    <source>
        <dbReference type="ARBA" id="ARBA00023004"/>
    </source>
</evidence>